<name>A0A4U1G108_9SPHI</name>
<organism evidence="1 2">
    <name type="scientific">Pedobacter hiemivivus</name>
    <dbReference type="NCBI Taxonomy" id="2530454"/>
    <lineage>
        <taxon>Bacteria</taxon>
        <taxon>Pseudomonadati</taxon>
        <taxon>Bacteroidota</taxon>
        <taxon>Sphingobacteriia</taxon>
        <taxon>Sphingobacteriales</taxon>
        <taxon>Sphingobacteriaceae</taxon>
        <taxon>Pedobacter</taxon>
    </lineage>
</organism>
<evidence type="ECO:0000313" key="2">
    <source>
        <dbReference type="Proteomes" id="UP000309594"/>
    </source>
</evidence>
<dbReference type="Proteomes" id="UP000309594">
    <property type="component" value="Unassembled WGS sequence"/>
</dbReference>
<reference evidence="1 2" key="1">
    <citation type="submission" date="2019-04" db="EMBL/GenBank/DDBJ databases">
        <title>Pedobacter sp. RP-1-16 sp. nov., isolated from Arctic soil.</title>
        <authorList>
            <person name="Dahal R.H."/>
            <person name="Kim D.-U."/>
        </authorList>
    </citation>
    <scope>NUCLEOTIDE SEQUENCE [LARGE SCALE GENOMIC DNA]</scope>
    <source>
        <strain evidence="1 2">RP-1-16</strain>
    </source>
</reference>
<proteinExistence type="predicted"/>
<sequence length="111" mass="13020">MLRINIEDPNLTLRDKPTNWGGGVSLYNGQPFTGVMYEYFPNTDQYSSEDEYKDGIPDGRQVEYWQNGNMKEECFAKYDNTYGSFKTWDEQGILNFYAEYDQLGNLIKRIV</sequence>
<accession>A0A4U1G108</accession>
<dbReference type="SUPFAM" id="SSF82185">
    <property type="entry name" value="Histone H3 K4-specific methyltransferase SET7/9 N-terminal domain"/>
    <property type="match status" value="1"/>
</dbReference>
<evidence type="ECO:0008006" key="3">
    <source>
        <dbReference type="Google" id="ProtNLM"/>
    </source>
</evidence>
<gene>
    <name evidence="1" type="ORF">FBD94_21200</name>
</gene>
<dbReference type="RefSeq" id="WP_136881690.1">
    <property type="nucleotide sequence ID" value="NZ_SWDX01000010.1"/>
</dbReference>
<comment type="caution">
    <text evidence="1">The sequence shown here is derived from an EMBL/GenBank/DDBJ whole genome shotgun (WGS) entry which is preliminary data.</text>
</comment>
<dbReference type="AlphaFoldDB" id="A0A4U1G108"/>
<protein>
    <recommendedName>
        <fullName evidence="3">Toxin-antitoxin system YwqK family antitoxin</fullName>
    </recommendedName>
</protein>
<dbReference type="Gene3D" id="2.20.110.10">
    <property type="entry name" value="Histone H3 K4-specific methyltransferase SET7/9 N-terminal domain"/>
    <property type="match status" value="1"/>
</dbReference>
<evidence type="ECO:0000313" key="1">
    <source>
        <dbReference type="EMBL" id="TKC57151.1"/>
    </source>
</evidence>
<dbReference type="EMBL" id="SWDX01000010">
    <property type="protein sequence ID" value="TKC57151.1"/>
    <property type="molecule type" value="Genomic_DNA"/>
</dbReference>